<comment type="caution">
    <text evidence="8">The sequence shown here is derived from an EMBL/GenBank/DDBJ whole genome shotgun (WGS) entry which is preliminary data.</text>
</comment>
<dbReference type="Pfam" id="PF01106">
    <property type="entry name" value="NifU"/>
    <property type="match status" value="1"/>
</dbReference>
<organism evidence="8 9">
    <name type="scientific">Saccharopolyspora phatthalungensis</name>
    <dbReference type="NCBI Taxonomy" id="664693"/>
    <lineage>
        <taxon>Bacteria</taxon>
        <taxon>Bacillati</taxon>
        <taxon>Actinomycetota</taxon>
        <taxon>Actinomycetes</taxon>
        <taxon>Pseudonocardiales</taxon>
        <taxon>Pseudonocardiaceae</taxon>
        <taxon>Saccharopolyspora</taxon>
    </lineage>
</organism>
<sequence>MVGQDEASAVAARIDQLLAEFDRDGDAVAAERAEELVRAIVPLYGEGLGRIVQILRETDGGALHAELAADPLVGGLLALHDLHPSTVEERVAAALEEVRPYLGSHSGDVELLGIDERSVVRLRLTGSCESCPSSTVTVKLAIENAIREAVPEVTDIEVEGIVEPERETGPGGRPLLPVVPSGPGTAWVDVAAAGDLAPGEVTVVTVDHLSLVMCRTDGDLYAYLNNCPSCSNPFTGALLDGVLLECPRCRERYDVRRAGRAEQRAAQSLSPLPLLTDAGSVRVALPAEVAS</sequence>
<comment type="function">
    <text evidence="6">May be involved in the formation or repair of [Fe-S] clusters present in iron-sulfur proteins.</text>
</comment>
<evidence type="ECO:0000256" key="2">
    <source>
        <dbReference type="ARBA" id="ARBA00022714"/>
    </source>
</evidence>
<dbReference type="GO" id="GO:0016226">
    <property type="term" value="P:iron-sulfur cluster assembly"/>
    <property type="evidence" value="ECO:0007669"/>
    <property type="project" value="InterPro"/>
</dbReference>
<evidence type="ECO:0000256" key="1">
    <source>
        <dbReference type="ARBA" id="ARBA00006420"/>
    </source>
</evidence>
<evidence type="ECO:0000256" key="3">
    <source>
        <dbReference type="ARBA" id="ARBA00022723"/>
    </source>
</evidence>
<evidence type="ECO:0000256" key="6">
    <source>
        <dbReference type="ARBA" id="ARBA00049958"/>
    </source>
</evidence>
<dbReference type="RefSeq" id="WP_184722119.1">
    <property type="nucleotide sequence ID" value="NZ_JACHIW010000001.1"/>
</dbReference>
<dbReference type="GO" id="GO:0051537">
    <property type="term" value="F:2 iron, 2 sulfur cluster binding"/>
    <property type="evidence" value="ECO:0007669"/>
    <property type="project" value="UniProtKB-KW"/>
</dbReference>
<dbReference type="PANTHER" id="PTHR11178:SF25">
    <property type="entry name" value="NIFU-LIKE PROTEIN 3, CHLOROPLASTIC"/>
    <property type="match status" value="1"/>
</dbReference>
<dbReference type="PROSITE" id="PS51296">
    <property type="entry name" value="RIESKE"/>
    <property type="match status" value="1"/>
</dbReference>
<evidence type="ECO:0000256" key="4">
    <source>
        <dbReference type="ARBA" id="ARBA00023004"/>
    </source>
</evidence>
<keyword evidence="5" id="KW-0411">Iron-sulfur</keyword>
<dbReference type="PANTHER" id="PTHR11178">
    <property type="entry name" value="IRON-SULFUR CLUSTER SCAFFOLD PROTEIN NFU-RELATED"/>
    <property type="match status" value="1"/>
</dbReference>
<evidence type="ECO:0000313" key="9">
    <source>
        <dbReference type="Proteomes" id="UP000584374"/>
    </source>
</evidence>
<dbReference type="AlphaFoldDB" id="A0A840PQK5"/>
<dbReference type="Gene3D" id="3.30.300.130">
    <property type="entry name" value="Fe-S cluster assembly (FSCA)"/>
    <property type="match status" value="1"/>
</dbReference>
<dbReference type="GO" id="GO:0016705">
    <property type="term" value="F:oxidoreductase activity, acting on paired donors, with incorporation or reduction of molecular oxygen"/>
    <property type="evidence" value="ECO:0007669"/>
    <property type="project" value="UniProtKB-ARBA"/>
</dbReference>
<proteinExistence type="inferred from homology"/>
<evidence type="ECO:0000256" key="5">
    <source>
        <dbReference type="ARBA" id="ARBA00023014"/>
    </source>
</evidence>
<keyword evidence="2" id="KW-0001">2Fe-2S</keyword>
<reference evidence="8 9" key="1">
    <citation type="submission" date="2020-08" db="EMBL/GenBank/DDBJ databases">
        <title>Sequencing the genomes of 1000 actinobacteria strains.</title>
        <authorList>
            <person name="Klenk H.-P."/>
        </authorList>
    </citation>
    <scope>NUCLEOTIDE SEQUENCE [LARGE SCALE GENOMIC DNA]</scope>
    <source>
        <strain evidence="8 9">DSM 45584</strain>
    </source>
</reference>
<dbReference type="Pfam" id="PF00355">
    <property type="entry name" value="Rieske"/>
    <property type="match status" value="1"/>
</dbReference>
<evidence type="ECO:0000313" key="8">
    <source>
        <dbReference type="EMBL" id="MBB5152582.1"/>
    </source>
</evidence>
<dbReference type="SUPFAM" id="SSF117916">
    <property type="entry name" value="Fe-S cluster assembly (FSCA) domain-like"/>
    <property type="match status" value="1"/>
</dbReference>
<feature type="domain" description="Rieske" evidence="7">
    <location>
        <begin position="188"/>
        <end position="283"/>
    </location>
</feature>
<dbReference type="InterPro" id="IPR001075">
    <property type="entry name" value="NIF_FeS_clus_asmbl_NifU_C"/>
</dbReference>
<dbReference type="InterPro" id="IPR017941">
    <property type="entry name" value="Rieske_2Fe-2S"/>
</dbReference>
<name>A0A840PQK5_9PSEU</name>
<dbReference type="SUPFAM" id="SSF50022">
    <property type="entry name" value="ISP domain"/>
    <property type="match status" value="1"/>
</dbReference>
<dbReference type="EMBL" id="JACHIW010000001">
    <property type="protein sequence ID" value="MBB5152582.1"/>
    <property type="molecule type" value="Genomic_DNA"/>
</dbReference>
<dbReference type="InterPro" id="IPR036922">
    <property type="entry name" value="Rieske_2Fe-2S_sf"/>
</dbReference>
<keyword evidence="4" id="KW-0408">Iron</keyword>
<dbReference type="GO" id="GO:0005506">
    <property type="term" value="F:iron ion binding"/>
    <property type="evidence" value="ECO:0007669"/>
    <property type="project" value="InterPro"/>
</dbReference>
<keyword evidence="9" id="KW-1185">Reference proteome</keyword>
<evidence type="ECO:0000259" key="7">
    <source>
        <dbReference type="PROSITE" id="PS51296"/>
    </source>
</evidence>
<comment type="similarity">
    <text evidence="1">Belongs to the NifU family.</text>
</comment>
<dbReference type="GO" id="GO:0004497">
    <property type="term" value="F:monooxygenase activity"/>
    <property type="evidence" value="ECO:0007669"/>
    <property type="project" value="UniProtKB-ARBA"/>
</dbReference>
<keyword evidence="3" id="KW-0479">Metal-binding</keyword>
<protein>
    <submittedName>
        <fullName evidence="8">Fe-S cluster biogenesis protein NfuA/nitrite reductase/ring-hydroxylating ferredoxin subunit</fullName>
    </submittedName>
</protein>
<dbReference type="Gene3D" id="2.102.10.10">
    <property type="entry name" value="Rieske [2Fe-2S] iron-sulphur domain"/>
    <property type="match status" value="1"/>
</dbReference>
<dbReference type="Proteomes" id="UP000584374">
    <property type="component" value="Unassembled WGS sequence"/>
</dbReference>
<accession>A0A840PQK5</accession>
<gene>
    <name evidence="8" type="ORF">BJ970_000116</name>
</gene>
<dbReference type="InterPro" id="IPR034904">
    <property type="entry name" value="FSCA_dom_sf"/>
</dbReference>